<evidence type="ECO:0000313" key="5">
    <source>
        <dbReference type="Proteomes" id="UP000024837"/>
    </source>
</evidence>
<dbReference type="HOGENOM" id="CLU_041804_0_0_1"/>
<evidence type="ECO:0000259" key="3">
    <source>
        <dbReference type="Pfam" id="PF02752"/>
    </source>
</evidence>
<keyword evidence="5" id="KW-1185">Reference proteome</keyword>
<dbReference type="GO" id="GO:0030674">
    <property type="term" value="F:protein-macromolecule adaptor activity"/>
    <property type="evidence" value="ECO:0007669"/>
    <property type="project" value="TreeGrafter"/>
</dbReference>
<dbReference type="InterPro" id="IPR014752">
    <property type="entry name" value="Arrestin-like_C"/>
</dbReference>
<sequence length="510" mass="55989">MDHNTNAETQQQESVASNAPSEDASAISVRAQPRLQDPRSFQPGTFIRPSLPEDLLANPAISSTALKADVFITSPFHIAGGCVAGKLNLSIRSSDSADVHLGRVAVDLVGIEELSWTSRRILLALALEFIDDSHPPPPNILRQQHRSSGPFWSVKPGDESFPFSVNLPLDVGPGTFSSASVRIRYVIYGTVLFKIGNTKFLVRCCRDVAIIPSVGELRRTQLDFDREIRVFEERAFTPAQNGYLKLTASLSRPYWFSGGSAFVDVSIENGSLYHIGKIRVKLVRHVTTYKVPESAEGGIATDRPRVPAWESKRTMARSELNAGTRWTGLNMDKRTSVTCEIEIPKGQLTIPRGKFLPGTFFEVQYFIVATTGPKLDPRQRVHVVLPIRILHMHSIHEALLSGFGNKPSFPSFSVARRSLPTQHPSTTSTIRRRRTESDLSQVEPVPIADASESSDHVTSGVATPPRVASGSRTAEATSVRGSFGSARNSNKRKNSAGSYIPSIRYFFGKA</sequence>
<dbReference type="GO" id="GO:0070086">
    <property type="term" value="P:ubiquitin-dependent endocytosis"/>
    <property type="evidence" value="ECO:0007669"/>
    <property type="project" value="TreeGrafter"/>
</dbReference>
<proteinExistence type="inferred from homology"/>
<feature type="region of interest" description="Disordered" evidence="2">
    <location>
        <begin position="413"/>
        <end position="495"/>
    </location>
</feature>
<dbReference type="OrthoDB" id="298939at2759"/>
<dbReference type="PANTHER" id="PTHR11188">
    <property type="entry name" value="ARRESTIN DOMAIN CONTAINING PROTEIN"/>
    <property type="match status" value="1"/>
</dbReference>
<evidence type="ECO:0000256" key="2">
    <source>
        <dbReference type="SAM" id="MobiDB-lite"/>
    </source>
</evidence>
<feature type="domain" description="Arrestin C-terminal-like" evidence="3">
    <location>
        <begin position="241"/>
        <end position="392"/>
    </location>
</feature>
<dbReference type="GO" id="GO:0031625">
    <property type="term" value="F:ubiquitin protein ligase binding"/>
    <property type="evidence" value="ECO:0007669"/>
    <property type="project" value="TreeGrafter"/>
</dbReference>
<feature type="compositionally biased region" description="Polar residues" evidence="2">
    <location>
        <begin position="470"/>
        <end position="488"/>
    </location>
</feature>
<dbReference type="AlphaFoldDB" id="W7HVY8"/>
<name>W7HVY8_9PEZI</name>
<reference evidence="4 5" key="1">
    <citation type="submission" date="2013-05" db="EMBL/GenBank/DDBJ databases">
        <title>Drechslerella stenobrocha genome reveals carnivorous origination and mechanical trapping mechanism of predatory fungi.</title>
        <authorList>
            <person name="Liu X."/>
            <person name="Zhang W."/>
            <person name="Liu K."/>
        </authorList>
    </citation>
    <scope>NUCLEOTIDE SEQUENCE [LARGE SCALE GENOMIC DNA]</scope>
    <source>
        <strain evidence="4 5">248</strain>
    </source>
</reference>
<dbReference type="PANTHER" id="PTHR11188:SF17">
    <property type="entry name" value="FI21816P1"/>
    <property type="match status" value="1"/>
</dbReference>
<dbReference type="Gene3D" id="2.60.40.640">
    <property type="match status" value="2"/>
</dbReference>
<protein>
    <recommendedName>
        <fullName evidence="3">Arrestin C-terminal-like domain-containing protein</fullName>
    </recommendedName>
</protein>
<feature type="compositionally biased region" description="Polar residues" evidence="2">
    <location>
        <begin position="1"/>
        <end position="20"/>
    </location>
</feature>
<organism evidence="4 5">
    <name type="scientific">Drechslerella stenobrocha 248</name>
    <dbReference type="NCBI Taxonomy" id="1043628"/>
    <lineage>
        <taxon>Eukaryota</taxon>
        <taxon>Fungi</taxon>
        <taxon>Dikarya</taxon>
        <taxon>Ascomycota</taxon>
        <taxon>Pezizomycotina</taxon>
        <taxon>Orbiliomycetes</taxon>
        <taxon>Orbiliales</taxon>
        <taxon>Orbiliaceae</taxon>
        <taxon>Drechslerella</taxon>
    </lineage>
</organism>
<feature type="region of interest" description="Disordered" evidence="2">
    <location>
        <begin position="1"/>
        <end position="43"/>
    </location>
</feature>
<evidence type="ECO:0000256" key="1">
    <source>
        <dbReference type="ARBA" id="ARBA00005298"/>
    </source>
</evidence>
<dbReference type="InterPro" id="IPR050357">
    <property type="entry name" value="Arrestin_domain-protein"/>
</dbReference>
<gene>
    <name evidence="4" type="ORF">DRE_01410</name>
</gene>
<dbReference type="EMBL" id="KI966448">
    <property type="protein sequence ID" value="EWC44058.1"/>
    <property type="molecule type" value="Genomic_DNA"/>
</dbReference>
<dbReference type="InterPro" id="IPR011022">
    <property type="entry name" value="Arrestin_C-like"/>
</dbReference>
<dbReference type="GO" id="GO:0005886">
    <property type="term" value="C:plasma membrane"/>
    <property type="evidence" value="ECO:0007669"/>
    <property type="project" value="TreeGrafter"/>
</dbReference>
<dbReference type="GO" id="GO:0005829">
    <property type="term" value="C:cytosol"/>
    <property type="evidence" value="ECO:0007669"/>
    <property type="project" value="TreeGrafter"/>
</dbReference>
<comment type="similarity">
    <text evidence="1">Belongs to the arrestin family.</text>
</comment>
<dbReference type="Pfam" id="PF02752">
    <property type="entry name" value="Arrestin_C"/>
    <property type="match status" value="1"/>
</dbReference>
<evidence type="ECO:0000313" key="4">
    <source>
        <dbReference type="EMBL" id="EWC44058.1"/>
    </source>
</evidence>
<accession>W7HVY8</accession>
<dbReference type="Proteomes" id="UP000024837">
    <property type="component" value="Unassembled WGS sequence"/>
</dbReference>